<dbReference type="Pfam" id="PF00440">
    <property type="entry name" value="TetR_N"/>
    <property type="match status" value="1"/>
</dbReference>
<dbReference type="SUPFAM" id="SSF46689">
    <property type="entry name" value="Homeodomain-like"/>
    <property type="match status" value="1"/>
</dbReference>
<evidence type="ECO:0000256" key="4">
    <source>
        <dbReference type="PROSITE-ProRule" id="PRU00335"/>
    </source>
</evidence>
<reference evidence="7" key="1">
    <citation type="submission" date="2016-11" db="EMBL/GenBank/DDBJ databases">
        <authorList>
            <person name="Varghese N."/>
            <person name="Submissions S."/>
        </authorList>
    </citation>
    <scope>NUCLEOTIDE SEQUENCE [LARGE SCALE GENOMIC DNA]</scope>
    <source>
        <strain evidence="7">DSM 29327</strain>
    </source>
</reference>
<keyword evidence="1" id="KW-0805">Transcription regulation</keyword>
<dbReference type="InterPro" id="IPR001647">
    <property type="entry name" value="HTH_TetR"/>
</dbReference>
<evidence type="ECO:0000259" key="5">
    <source>
        <dbReference type="PROSITE" id="PS50977"/>
    </source>
</evidence>
<dbReference type="EMBL" id="FRBN01000017">
    <property type="protein sequence ID" value="SHL52524.1"/>
    <property type="molecule type" value="Genomic_DNA"/>
</dbReference>
<dbReference type="STRING" id="1054996.SAMN05444414_11753"/>
<dbReference type="Pfam" id="PF16925">
    <property type="entry name" value="TetR_C_13"/>
    <property type="match status" value="1"/>
</dbReference>
<dbReference type="AlphaFoldDB" id="A0A1M7BC71"/>
<dbReference type="InterPro" id="IPR009057">
    <property type="entry name" value="Homeodomain-like_sf"/>
</dbReference>
<feature type="DNA-binding region" description="H-T-H motif" evidence="4">
    <location>
        <begin position="26"/>
        <end position="45"/>
    </location>
</feature>
<evidence type="ECO:0000256" key="3">
    <source>
        <dbReference type="ARBA" id="ARBA00023163"/>
    </source>
</evidence>
<dbReference type="PANTHER" id="PTHR47506">
    <property type="entry name" value="TRANSCRIPTIONAL REGULATORY PROTEIN"/>
    <property type="match status" value="1"/>
</dbReference>
<dbReference type="RefSeq" id="WP_073199063.1">
    <property type="nucleotide sequence ID" value="NZ_FRBN01000017.1"/>
</dbReference>
<gene>
    <name evidence="6" type="ORF">SAMN05444414_11753</name>
</gene>
<proteinExistence type="predicted"/>
<feature type="domain" description="HTH tetR-type" evidence="5">
    <location>
        <begin position="3"/>
        <end position="63"/>
    </location>
</feature>
<evidence type="ECO:0000256" key="2">
    <source>
        <dbReference type="ARBA" id="ARBA00023125"/>
    </source>
</evidence>
<protein>
    <submittedName>
        <fullName evidence="6">Transcriptional regulator, TetR family</fullName>
    </submittedName>
</protein>
<dbReference type="Proteomes" id="UP000184191">
    <property type="component" value="Unassembled WGS sequence"/>
</dbReference>
<dbReference type="PANTHER" id="PTHR47506:SF1">
    <property type="entry name" value="HTH-TYPE TRANSCRIPTIONAL REGULATOR YJDC"/>
    <property type="match status" value="1"/>
</dbReference>
<name>A0A1M7BC71_9RHOB</name>
<dbReference type="GO" id="GO:0003677">
    <property type="term" value="F:DNA binding"/>
    <property type="evidence" value="ECO:0007669"/>
    <property type="project" value="UniProtKB-UniRule"/>
</dbReference>
<organism evidence="6 7">
    <name type="scientific">Roseovarius marisflavi</name>
    <dbReference type="NCBI Taxonomy" id="1054996"/>
    <lineage>
        <taxon>Bacteria</taxon>
        <taxon>Pseudomonadati</taxon>
        <taxon>Pseudomonadota</taxon>
        <taxon>Alphaproteobacteria</taxon>
        <taxon>Rhodobacterales</taxon>
        <taxon>Roseobacteraceae</taxon>
        <taxon>Roseovarius</taxon>
    </lineage>
</organism>
<dbReference type="InterPro" id="IPR036271">
    <property type="entry name" value="Tet_transcr_reg_TetR-rel_C_sf"/>
</dbReference>
<dbReference type="SUPFAM" id="SSF48498">
    <property type="entry name" value="Tetracyclin repressor-like, C-terminal domain"/>
    <property type="match status" value="1"/>
</dbReference>
<evidence type="ECO:0000313" key="7">
    <source>
        <dbReference type="Proteomes" id="UP000184191"/>
    </source>
</evidence>
<dbReference type="Gene3D" id="1.10.357.10">
    <property type="entry name" value="Tetracycline Repressor, domain 2"/>
    <property type="match status" value="1"/>
</dbReference>
<evidence type="ECO:0000313" key="6">
    <source>
        <dbReference type="EMBL" id="SHL52524.1"/>
    </source>
</evidence>
<dbReference type="PRINTS" id="PR00455">
    <property type="entry name" value="HTHTETR"/>
</dbReference>
<keyword evidence="7" id="KW-1185">Reference proteome</keyword>
<keyword evidence="3" id="KW-0804">Transcription</keyword>
<sequence length="190" mass="21522">MRPNKRDKLVRNALEVFYRDGFHATGMDKLVAETGISKTSMYKHFRTKEEMILAVLRLRDERFRNWFCRRVEEIADTPKERLLAAFDVLHEWIASPGFKGCMFIKAVAEFQDPEDPIHIQAATHKRMLLEYVHEIAVRAGARDPAALARQLMLLKEGAIVTSVMLGNATPALDAKAAAELLIEAAACRQT</sequence>
<dbReference type="PROSITE" id="PS50977">
    <property type="entry name" value="HTH_TETR_2"/>
    <property type="match status" value="1"/>
</dbReference>
<keyword evidence="2 4" id="KW-0238">DNA-binding</keyword>
<dbReference type="OrthoDB" id="9787680at2"/>
<evidence type="ECO:0000256" key="1">
    <source>
        <dbReference type="ARBA" id="ARBA00023015"/>
    </source>
</evidence>
<accession>A0A1M7BC71</accession>
<dbReference type="InterPro" id="IPR011075">
    <property type="entry name" value="TetR_C"/>
</dbReference>